<sequence length="350" mass="38410">MSNKIDIGLVGLGWVSTHRHIPALKRSPHFRIAGVADLNEALAREWGTRLGVPWSTASDIDGIEWVDQVQAIDVVTAPMSHHALIRDALARGRHVITEKPFATSVAEGEELVALSARMKRSLAIVHNFQFASAVQRLEHDIALGRIGTVRSIVATQWGNPRRRLPSWYEQLPGGLFFDESPHLLYLIRRLSPGPLSLAHVDVCPSTLGLRTPASIDASFRATTQAGEIPVTVACRFEAPLSEWHVAVLGDAGAGIVDVFRNIYLHLPNDGAHVTRTVLRTSWRATAMHWIQHLSNGPRHLTGRLLYGNETVFDRFGRAIKTGEAAAEISADDALEVLRMQFAVLNEAGIA</sequence>
<evidence type="ECO:0000313" key="2">
    <source>
        <dbReference type="EMBL" id="GHA84990.1"/>
    </source>
</evidence>
<reference evidence="2" key="1">
    <citation type="journal article" date="2014" name="Int. J. Syst. Evol. Microbiol.">
        <title>Complete genome sequence of Corynebacterium casei LMG S-19264T (=DSM 44701T), isolated from a smear-ripened cheese.</title>
        <authorList>
            <consortium name="US DOE Joint Genome Institute (JGI-PGF)"/>
            <person name="Walter F."/>
            <person name="Albersmeier A."/>
            <person name="Kalinowski J."/>
            <person name="Ruckert C."/>
        </authorList>
    </citation>
    <scope>NUCLEOTIDE SEQUENCE</scope>
    <source>
        <strain evidence="2">KCTC 23077</strain>
    </source>
</reference>
<accession>A0A918W9I6</accession>
<feature type="domain" description="Gfo/Idh/MocA-like oxidoreductase N-terminal" evidence="1">
    <location>
        <begin position="6"/>
        <end position="122"/>
    </location>
</feature>
<dbReference type="InterPro" id="IPR000683">
    <property type="entry name" value="Gfo/Idh/MocA-like_OxRdtase_N"/>
</dbReference>
<dbReference type="Proteomes" id="UP000646426">
    <property type="component" value="Unassembled WGS sequence"/>
</dbReference>
<dbReference type="SUPFAM" id="SSF51735">
    <property type="entry name" value="NAD(P)-binding Rossmann-fold domains"/>
    <property type="match status" value="1"/>
</dbReference>
<comment type="caution">
    <text evidence="2">The sequence shown here is derived from an EMBL/GenBank/DDBJ whole genome shotgun (WGS) entry which is preliminary data.</text>
</comment>
<evidence type="ECO:0000313" key="3">
    <source>
        <dbReference type="Proteomes" id="UP000646426"/>
    </source>
</evidence>
<reference evidence="2" key="2">
    <citation type="submission" date="2020-09" db="EMBL/GenBank/DDBJ databases">
        <authorList>
            <person name="Sun Q."/>
            <person name="Kim S."/>
        </authorList>
    </citation>
    <scope>NUCLEOTIDE SEQUENCE</scope>
    <source>
        <strain evidence="2">KCTC 23077</strain>
    </source>
</reference>
<dbReference type="GO" id="GO:0000166">
    <property type="term" value="F:nucleotide binding"/>
    <property type="evidence" value="ECO:0007669"/>
    <property type="project" value="InterPro"/>
</dbReference>
<protein>
    <recommendedName>
        <fullName evidence="1">Gfo/Idh/MocA-like oxidoreductase N-terminal domain-containing protein</fullName>
    </recommendedName>
</protein>
<name>A0A918W9I6_9GAMM</name>
<proteinExistence type="predicted"/>
<dbReference type="EMBL" id="BMYD01000004">
    <property type="protein sequence ID" value="GHA84990.1"/>
    <property type="molecule type" value="Genomic_DNA"/>
</dbReference>
<gene>
    <name evidence="2" type="ORF">GCM10007067_23670</name>
</gene>
<dbReference type="SUPFAM" id="SSF55347">
    <property type="entry name" value="Glyceraldehyde-3-phosphate dehydrogenase-like, C-terminal domain"/>
    <property type="match status" value="1"/>
</dbReference>
<dbReference type="Pfam" id="PF01408">
    <property type="entry name" value="GFO_IDH_MocA"/>
    <property type="match status" value="1"/>
</dbReference>
<dbReference type="Gene3D" id="3.30.360.10">
    <property type="entry name" value="Dihydrodipicolinate Reductase, domain 2"/>
    <property type="match status" value="1"/>
</dbReference>
<dbReference type="PANTHER" id="PTHR43708:SF4">
    <property type="entry name" value="OXIDOREDUCTASE YCEM-RELATED"/>
    <property type="match status" value="1"/>
</dbReference>
<dbReference type="InterPro" id="IPR051317">
    <property type="entry name" value="Gfo/Idh/MocA_oxidoreduct"/>
</dbReference>
<dbReference type="Gene3D" id="3.40.50.720">
    <property type="entry name" value="NAD(P)-binding Rossmann-like Domain"/>
    <property type="match status" value="1"/>
</dbReference>
<dbReference type="PANTHER" id="PTHR43708">
    <property type="entry name" value="CONSERVED EXPRESSED OXIDOREDUCTASE (EUROFUNG)"/>
    <property type="match status" value="1"/>
</dbReference>
<dbReference type="InterPro" id="IPR036291">
    <property type="entry name" value="NAD(P)-bd_dom_sf"/>
</dbReference>
<dbReference type="RefSeq" id="WP_189456832.1">
    <property type="nucleotide sequence ID" value="NZ_BMYD01000004.1"/>
</dbReference>
<organism evidence="2 3">
    <name type="scientific">Cognatilysobacter bugurensis</name>
    <dbReference type="NCBI Taxonomy" id="543356"/>
    <lineage>
        <taxon>Bacteria</taxon>
        <taxon>Pseudomonadati</taxon>
        <taxon>Pseudomonadota</taxon>
        <taxon>Gammaproteobacteria</taxon>
        <taxon>Lysobacterales</taxon>
        <taxon>Lysobacteraceae</taxon>
        <taxon>Cognatilysobacter</taxon>
    </lineage>
</organism>
<keyword evidence="3" id="KW-1185">Reference proteome</keyword>
<dbReference type="AlphaFoldDB" id="A0A918W9I6"/>
<evidence type="ECO:0000259" key="1">
    <source>
        <dbReference type="Pfam" id="PF01408"/>
    </source>
</evidence>